<name>A0A3N6MWV9_NATCH</name>
<dbReference type="Gene3D" id="3.40.309.10">
    <property type="entry name" value="Aldehyde Dehydrogenase, Chain A, domain 2"/>
    <property type="match status" value="1"/>
</dbReference>
<comment type="subunit">
    <text evidence="2">Homotetramer.</text>
</comment>
<feature type="domain" description="Aldehyde dehydrogenase" evidence="6">
    <location>
        <begin position="23"/>
        <end position="477"/>
    </location>
</feature>
<dbReference type="EMBL" id="REFZ01000009">
    <property type="protein sequence ID" value="RQG99476.1"/>
    <property type="molecule type" value="Genomic_DNA"/>
</dbReference>
<sequence>MVDIRPDWQLLIDGGKKDSDGDGQRAVVNPATGEEVATVQEGTAADVDHAVEAARNAFEEWSDTSSEERARRLYAIADRIDDHFDELAEIATLENGKPKNQSGNDVFTAVETFRYYAGATDKFYGDVVENSKDELKLKVFEPYGVVGVVIPWNWPPMHTADFISVALATGNTVVLKPAPQTPMSSIRMVELMLDVLPDGAVNVVPGGVEPGVALTNHEDVDMVAFTGHDVTGEAVMKSAAENINPVMLELGGKNAAIVFDDADLEKAVSGAILNAFYNSGQSCASIERLLLHEDIFDDFLAAFLPAIEELNVGEGMDPNSQVGPIIDEAQYDKIQSAIDGAVDGGAEIAAKAESPTDEHLAGGHWVPPTVLTNVDPSMPIMNEEVFGPVLSVTSFRNDDDAVEIANDVEYGLTGGIWTSNLERAHRVAARLETGMVGVNRPSFVSLGLPFGGYKRSGIGRKRDLTETMREYVRVKSIQIDHTDARYSLDLDLAEQRTY</sequence>
<keyword evidence="8" id="KW-1185">Reference proteome</keyword>
<dbReference type="FunFam" id="3.40.309.10:FF:000009">
    <property type="entry name" value="Aldehyde dehydrogenase A"/>
    <property type="match status" value="1"/>
</dbReference>
<dbReference type="GO" id="GO:0016620">
    <property type="term" value="F:oxidoreductase activity, acting on the aldehyde or oxo group of donors, NAD or NADP as acceptor"/>
    <property type="evidence" value="ECO:0007669"/>
    <property type="project" value="InterPro"/>
</dbReference>
<dbReference type="OrthoDB" id="6342at2157"/>
<evidence type="ECO:0000256" key="5">
    <source>
        <dbReference type="RuleBase" id="RU003345"/>
    </source>
</evidence>
<evidence type="ECO:0000256" key="2">
    <source>
        <dbReference type="ARBA" id="ARBA00011881"/>
    </source>
</evidence>
<dbReference type="CDD" id="cd07078">
    <property type="entry name" value="ALDH"/>
    <property type="match status" value="1"/>
</dbReference>
<feature type="active site" evidence="4">
    <location>
        <position position="249"/>
    </location>
</feature>
<dbReference type="FunFam" id="3.40.605.10:FF:000007">
    <property type="entry name" value="NAD/NADP-dependent betaine aldehyde dehydrogenase"/>
    <property type="match status" value="1"/>
</dbReference>
<dbReference type="Pfam" id="PF00171">
    <property type="entry name" value="Aldedh"/>
    <property type="match status" value="1"/>
</dbReference>
<evidence type="ECO:0000313" key="7">
    <source>
        <dbReference type="EMBL" id="RQG99476.1"/>
    </source>
</evidence>
<gene>
    <name evidence="7" type="ORF">EA472_14745</name>
</gene>
<evidence type="ECO:0000256" key="1">
    <source>
        <dbReference type="ARBA" id="ARBA00009986"/>
    </source>
</evidence>
<keyword evidence="3 5" id="KW-0560">Oxidoreductase</keyword>
<dbReference type="InterPro" id="IPR029510">
    <property type="entry name" value="Ald_DH_CS_GLU"/>
</dbReference>
<dbReference type="Gene3D" id="3.40.605.10">
    <property type="entry name" value="Aldehyde Dehydrogenase, Chain A, domain 1"/>
    <property type="match status" value="1"/>
</dbReference>
<accession>A0A3N6MWV9</accession>
<dbReference type="SUPFAM" id="SSF53720">
    <property type="entry name" value="ALDH-like"/>
    <property type="match status" value="1"/>
</dbReference>
<evidence type="ECO:0000256" key="3">
    <source>
        <dbReference type="ARBA" id="ARBA00023002"/>
    </source>
</evidence>
<dbReference type="PANTHER" id="PTHR11699">
    <property type="entry name" value="ALDEHYDE DEHYDROGENASE-RELATED"/>
    <property type="match status" value="1"/>
</dbReference>
<dbReference type="Proteomes" id="UP000281431">
    <property type="component" value="Unassembled WGS sequence"/>
</dbReference>
<reference evidence="7 8" key="1">
    <citation type="submission" date="2018-10" db="EMBL/GenBank/DDBJ databases">
        <title>Natrarchaeobius chitinivorans gen. nov., sp. nov., and Natrarchaeobius haloalkaliphilus sp. nov., alkaliphilic, chitin-utilizing haloarchaea from hypersaline alkaline lakes.</title>
        <authorList>
            <person name="Sorokin D.Y."/>
            <person name="Elcheninov A.G."/>
            <person name="Kostrikina N.A."/>
            <person name="Bale N.J."/>
            <person name="Sinninghe Damste J.S."/>
            <person name="Khijniak T.V."/>
            <person name="Kublanov I.V."/>
            <person name="Toshchakov S.V."/>
        </authorList>
    </citation>
    <scope>NUCLEOTIDE SEQUENCE [LARGE SCALE GENOMIC DNA]</scope>
    <source>
        <strain evidence="7 8">AArcht7</strain>
    </source>
</reference>
<evidence type="ECO:0000256" key="4">
    <source>
        <dbReference type="PROSITE-ProRule" id="PRU10007"/>
    </source>
</evidence>
<dbReference type="InterPro" id="IPR015590">
    <property type="entry name" value="Aldehyde_DH_dom"/>
</dbReference>
<organism evidence="7 8">
    <name type="scientific">Natrarchaeobius chitinivorans</name>
    <dbReference type="NCBI Taxonomy" id="1679083"/>
    <lineage>
        <taxon>Archaea</taxon>
        <taxon>Methanobacteriati</taxon>
        <taxon>Methanobacteriota</taxon>
        <taxon>Stenosarchaea group</taxon>
        <taxon>Halobacteria</taxon>
        <taxon>Halobacteriales</taxon>
        <taxon>Natrialbaceae</taxon>
        <taxon>Natrarchaeobius</taxon>
    </lineage>
</organism>
<dbReference type="InterPro" id="IPR016163">
    <property type="entry name" value="Ald_DH_C"/>
</dbReference>
<dbReference type="InterPro" id="IPR016162">
    <property type="entry name" value="Ald_DH_N"/>
</dbReference>
<evidence type="ECO:0000313" key="8">
    <source>
        <dbReference type="Proteomes" id="UP000281431"/>
    </source>
</evidence>
<comment type="similarity">
    <text evidence="1 5">Belongs to the aldehyde dehydrogenase family.</text>
</comment>
<comment type="caution">
    <text evidence="7">The sequence shown here is derived from an EMBL/GenBank/DDBJ whole genome shotgun (WGS) entry which is preliminary data.</text>
</comment>
<evidence type="ECO:0000259" key="6">
    <source>
        <dbReference type="Pfam" id="PF00171"/>
    </source>
</evidence>
<dbReference type="InterPro" id="IPR016161">
    <property type="entry name" value="Ald_DH/histidinol_DH"/>
</dbReference>
<dbReference type="PROSITE" id="PS00687">
    <property type="entry name" value="ALDEHYDE_DEHYDR_GLU"/>
    <property type="match status" value="1"/>
</dbReference>
<proteinExistence type="inferred from homology"/>
<dbReference type="AlphaFoldDB" id="A0A3N6MWV9"/>
<protein>
    <submittedName>
        <fullName evidence="7">Aldehyde dehydrogenase</fullName>
    </submittedName>
</protein>